<dbReference type="PANTHER" id="PTHR30273:SF2">
    <property type="entry name" value="PROTEIN FECR"/>
    <property type="match status" value="1"/>
</dbReference>
<protein>
    <recommendedName>
        <fullName evidence="6">Iron dicitrate transport regulator FecR</fullName>
    </recommendedName>
</protein>
<keyword evidence="1" id="KW-0812">Transmembrane</keyword>
<feature type="transmembrane region" description="Helical" evidence="1">
    <location>
        <begin position="93"/>
        <end position="114"/>
    </location>
</feature>
<dbReference type="Gene3D" id="2.60.120.1440">
    <property type="match status" value="1"/>
</dbReference>
<evidence type="ECO:0000259" key="3">
    <source>
        <dbReference type="Pfam" id="PF16344"/>
    </source>
</evidence>
<dbReference type="Pfam" id="PF04773">
    <property type="entry name" value="FecR"/>
    <property type="match status" value="1"/>
</dbReference>
<feature type="domain" description="Protein FecR C-terminal" evidence="3">
    <location>
        <begin position="329"/>
        <end position="396"/>
    </location>
</feature>
<gene>
    <name evidence="4" type="ORF">A3860_35660</name>
</gene>
<dbReference type="Gene3D" id="3.55.50.30">
    <property type="match status" value="1"/>
</dbReference>
<dbReference type="PANTHER" id="PTHR30273">
    <property type="entry name" value="PERIPLASMIC SIGNAL SENSOR AND SIGMA FACTOR ACTIVATOR FECR-RELATED"/>
    <property type="match status" value="1"/>
</dbReference>
<accession>A0A1V9FNI8</accession>
<evidence type="ECO:0000313" key="5">
    <source>
        <dbReference type="Proteomes" id="UP000192796"/>
    </source>
</evidence>
<keyword evidence="1" id="KW-1133">Transmembrane helix</keyword>
<dbReference type="GO" id="GO:0016989">
    <property type="term" value="F:sigma factor antagonist activity"/>
    <property type="evidence" value="ECO:0007669"/>
    <property type="project" value="TreeGrafter"/>
</dbReference>
<proteinExistence type="predicted"/>
<evidence type="ECO:0008006" key="6">
    <source>
        <dbReference type="Google" id="ProtNLM"/>
    </source>
</evidence>
<dbReference type="InterPro" id="IPR012373">
    <property type="entry name" value="Ferrdict_sens_TM"/>
</dbReference>
<name>A0A1V9FNI8_9BACT</name>
<dbReference type="STRING" id="1703345.A3860_35660"/>
<dbReference type="InterPro" id="IPR006860">
    <property type="entry name" value="FecR"/>
</dbReference>
<dbReference type="AlphaFoldDB" id="A0A1V9FNI8"/>
<dbReference type="InterPro" id="IPR032508">
    <property type="entry name" value="FecR_C"/>
</dbReference>
<evidence type="ECO:0000313" key="4">
    <source>
        <dbReference type="EMBL" id="OQP59929.1"/>
    </source>
</evidence>
<dbReference type="RefSeq" id="WP_081153949.1">
    <property type="nucleotide sequence ID" value="NZ_LVYD01000071.1"/>
</dbReference>
<reference evidence="4 5" key="1">
    <citation type="submission" date="2016-03" db="EMBL/GenBank/DDBJ databases">
        <title>Niastella vici sp. nov., isolated from farmland soil.</title>
        <authorList>
            <person name="Chen L."/>
            <person name="Wang D."/>
            <person name="Yang S."/>
            <person name="Wang G."/>
        </authorList>
    </citation>
    <scope>NUCLEOTIDE SEQUENCE [LARGE SCALE GENOMIC DNA]</scope>
    <source>
        <strain evidence="4 5">DJ57</strain>
    </source>
</reference>
<feature type="domain" description="FecR protein" evidence="2">
    <location>
        <begin position="194"/>
        <end position="285"/>
    </location>
</feature>
<evidence type="ECO:0000259" key="2">
    <source>
        <dbReference type="Pfam" id="PF04773"/>
    </source>
</evidence>
<dbReference type="OrthoDB" id="1523489at2"/>
<dbReference type="Pfam" id="PF16344">
    <property type="entry name" value="FecR_C"/>
    <property type="match status" value="1"/>
</dbReference>
<organism evidence="4 5">
    <name type="scientific">Niastella vici</name>
    <dbReference type="NCBI Taxonomy" id="1703345"/>
    <lineage>
        <taxon>Bacteria</taxon>
        <taxon>Pseudomonadati</taxon>
        <taxon>Bacteroidota</taxon>
        <taxon>Chitinophagia</taxon>
        <taxon>Chitinophagales</taxon>
        <taxon>Chitinophagaceae</taxon>
        <taxon>Niastella</taxon>
    </lineage>
</organism>
<dbReference type="Proteomes" id="UP000192796">
    <property type="component" value="Unassembled WGS sequence"/>
</dbReference>
<comment type="caution">
    <text evidence="4">The sequence shown here is derived from an EMBL/GenBank/DDBJ whole genome shotgun (WGS) entry which is preliminary data.</text>
</comment>
<dbReference type="EMBL" id="LVYD01000071">
    <property type="protein sequence ID" value="OQP59929.1"/>
    <property type="molecule type" value="Genomic_DNA"/>
</dbReference>
<keyword evidence="1" id="KW-0472">Membrane</keyword>
<keyword evidence="5" id="KW-1185">Reference proteome</keyword>
<evidence type="ECO:0000256" key="1">
    <source>
        <dbReference type="SAM" id="Phobius"/>
    </source>
</evidence>
<sequence length="397" mass="43864">MSITRLEYLFQRYLNREATAGEHQELMLLLQQSAQDAEIKTILNQVWQNLTVHRQLAPERADAIFHTILSSNPANSIPVMPVNERRPRRLLPLNRWAVAAAVLVLVATGGWLFYLNRSTPPVATTNTDSLTNDIAPGKNNAVLILADGRTINLDSTANGDIGKQENTVISKREGVVEYSEPNLKLKTKNSLYNTITTARGNQYKLILPDGSTVWLNAESSVRFPVAFTGNERRVEVTGEVYLAVKHNSQMPFKVVANGVEVKDLGTEFDVNAYEGLVTTVVEGKVSVGKAAATLTAGQQAIVSRAGSNPIKLIKDADVEAAIAWKNGQFMFTGNSIQSVMQQLERWYDIEVTYGPHVSKEEFVGTMTRFANISSVLKMLEKTGTVHFEVHGRKVLVK</sequence>